<feature type="modified residue" description="4-aspartylphosphate" evidence="4">
    <location>
        <position position="649"/>
    </location>
</feature>
<dbReference type="InterPro" id="IPR036097">
    <property type="entry name" value="HisK_dim/P_sf"/>
</dbReference>
<reference evidence="10 11" key="1">
    <citation type="submission" date="2017-11" db="EMBL/GenBank/DDBJ databases">
        <title>Draft genome sequence of Rhizobiales bacterium SY3-13.</title>
        <authorList>
            <person name="Sun C."/>
        </authorList>
    </citation>
    <scope>NUCLEOTIDE SEQUENCE [LARGE SCALE GENOMIC DNA]</scope>
    <source>
        <strain evidence="10 11">SY3-13</strain>
    </source>
</reference>
<evidence type="ECO:0000313" key="11">
    <source>
        <dbReference type="Proteomes" id="UP000229498"/>
    </source>
</evidence>
<evidence type="ECO:0000256" key="1">
    <source>
        <dbReference type="ARBA" id="ARBA00000085"/>
    </source>
</evidence>
<dbReference type="EMBL" id="PHIG01000052">
    <property type="protein sequence ID" value="PJK27979.1"/>
    <property type="molecule type" value="Genomic_DNA"/>
</dbReference>
<sequence length="719" mass="79536">MRFGAAGGTALRVAAVYAAAGFLYILGSDWLVEHGFSSDWRPGIQSVKGMGFVLITALGLGLICRFFIRRGMAQIISVNAALEKSRERFELIADNVGEVLWIGDPRDRGIHYVSPAYETIWGRSSDAMFSDPGSWMETVHPDDRAYTRRKIRERQRQSNVAEYRIVRPDGAIRWIEDRGFPVRNESGEVYRVVGVARDITEHRQAKAHIEELRSRFEKVIAAAPVGILVHRDFTPILANEALARTLGYSSADEILGLPDCLALFAEEERDRIVQFNRQRMRGGDPPKAYDLKGKTRDGSIIELENRVTVLDWGGSPAVCTILADVSEQRETERQLRKAQKFEAIGQLTGGVAHDFNNLLTVVIGNAGLLEQRLDGRDEDSRSLVDTILKAANLGAELTHNLLAYSRRQVLAPAATDVAALIEGMRLLLQRTLGEHIEIAISHERSIDDAYVDASQLQNSILNLCLNARDAMPEGGLLRIEMTNTRLDADADADAAQRQADVTPGPYVSIAVSDTGTGMPEEVVRHAFEPFFTTKESDRGSGLGLSMVFGFIKQTGGHLDVDSEVGRGTTIRLYLPRAETPTRPREEPPAAPAMEGRGELVLLAEDDAMVRDFVVLQLSLLGYRVMEAANGQEALALLEQNEDIDLLFTDIVMSGGMSGRQLADAAQRIRPRLPVLFTSGYTEASMLNEGWVEPGMRLLQKPFQREDLARMVRSTLDRDA</sequence>
<gene>
    <name evidence="10" type="ORF">CVT23_19825</name>
</gene>
<dbReference type="InterPro" id="IPR000014">
    <property type="entry name" value="PAS"/>
</dbReference>
<feature type="transmembrane region" description="Helical" evidence="5">
    <location>
        <begin position="47"/>
        <end position="68"/>
    </location>
</feature>
<dbReference type="RefSeq" id="WP_109794838.1">
    <property type="nucleotide sequence ID" value="NZ_PHIG01000052.1"/>
</dbReference>
<feature type="domain" description="Response regulatory" evidence="7">
    <location>
        <begin position="599"/>
        <end position="715"/>
    </location>
</feature>
<dbReference type="InterPro" id="IPR013655">
    <property type="entry name" value="PAS_fold_3"/>
</dbReference>
<feature type="transmembrane region" description="Helical" evidence="5">
    <location>
        <begin position="9"/>
        <end position="27"/>
    </location>
</feature>
<evidence type="ECO:0000259" key="8">
    <source>
        <dbReference type="PROSITE" id="PS50112"/>
    </source>
</evidence>
<dbReference type="PANTHER" id="PTHR43065:SF49">
    <property type="entry name" value="HISTIDINE KINASE"/>
    <property type="match status" value="1"/>
</dbReference>
<dbReference type="Gene3D" id="1.10.287.130">
    <property type="match status" value="1"/>
</dbReference>
<dbReference type="Proteomes" id="UP000229498">
    <property type="component" value="Unassembled WGS sequence"/>
</dbReference>
<dbReference type="GO" id="GO:0000155">
    <property type="term" value="F:phosphorelay sensor kinase activity"/>
    <property type="evidence" value="ECO:0007669"/>
    <property type="project" value="InterPro"/>
</dbReference>
<dbReference type="InterPro" id="IPR011006">
    <property type="entry name" value="CheY-like_superfamily"/>
</dbReference>
<dbReference type="SUPFAM" id="SSF55785">
    <property type="entry name" value="PYP-like sensor domain (PAS domain)"/>
    <property type="match status" value="2"/>
</dbReference>
<dbReference type="SMART" id="SM00086">
    <property type="entry name" value="PAC"/>
    <property type="match status" value="2"/>
</dbReference>
<organism evidence="10 11">
    <name type="scientific">Minwuia thermotolerans</name>
    <dbReference type="NCBI Taxonomy" id="2056226"/>
    <lineage>
        <taxon>Bacteria</taxon>
        <taxon>Pseudomonadati</taxon>
        <taxon>Pseudomonadota</taxon>
        <taxon>Alphaproteobacteria</taxon>
        <taxon>Minwuiales</taxon>
        <taxon>Minwuiaceae</taxon>
        <taxon>Minwuia</taxon>
    </lineage>
</organism>
<name>A0A2M9FX17_9PROT</name>
<dbReference type="PROSITE" id="PS50110">
    <property type="entry name" value="RESPONSE_REGULATORY"/>
    <property type="match status" value="1"/>
</dbReference>
<dbReference type="CDD" id="cd00082">
    <property type="entry name" value="HisKA"/>
    <property type="match status" value="1"/>
</dbReference>
<dbReference type="NCBIfam" id="TIGR00229">
    <property type="entry name" value="sensory_box"/>
    <property type="match status" value="2"/>
</dbReference>
<dbReference type="Gene3D" id="3.40.50.2300">
    <property type="match status" value="1"/>
</dbReference>
<dbReference type="PROSITE" id="PS50113">
    <property type="entry name" value="PAC"/>
    <property type="match status" value="1"/>
</dbReference>
<dbReference type="SMART" id="SM00387">
    <property type="entry name" value="HATPase_c"/>
    <property type="match status" value="1"/>
</dbReference>
<keyword evidence="3 4" id="KW-0597">Phosphoprotein</keyword>
<feature type="domain" description="PAC" evidence="9">
    <location>
        <begin position="159"/>
        <end position="211"/>
    </location>
</feature>
<dbReference type="PROSITE" id="PS50109">
    <property type="entry name" value="HIS_KIN"/>
    <property type="match status" value="1"/>
</dbReference>
<proteinExistence type="predicted"/>
<dbReference type="InterPro" id="IPR036890">
    <property type="entry name" value="HATPase_C_sf"/>
</dbReference>
<dbReference type="SMART" id="SM00091">
    <property type="entry name" value="PAS"/>
    <property type="match status" value="2"/>
</dbReference>
<dbReference type="EC" id="2.7.13.3" evidence="2"/>
<dbReference type="CDD" id="cd00130">
    <property type="entry name" value="PAS"/>
    <property type="match status" value="2"/>
</dbReference>
<evidence type="ECO:0000259" key="9">
    <source>
        <dbReference type="PROSITE" id="PS50113"/>
    </source>
</evidence>
<dbReference type="SUPFAM" id="SSF55874">
    <property type="entry name" value="ATPase domain of HSP90 chaperone/DNA topoisomerase II/histidine kinase"/>
    <property type="match status" value="1"/>
</dbReference>
<dbReference type="PROSITE" id="PS50112">
    <property type="entry name" value="PAS"/>
    <property type="match status" value="1"/>
</dbReference>
<evidence type="ECO:0000259" key="7">
    <source>
        <dbReference type="PROSITE" id="PS50110"/>
    </source>
</evidence>
<dbReference type="OrthoDB" id="9796100at2"/>
<evidence type="ECO:0000256" key="4">
    <source>
        <dbReference type="PROSITE-ProRule" id="PRU00169"/>
    </source>
</evidence>
<dbReference type="PANTHER" id="PTHR43065">
    <property type="entry name" value="SENSOR HISTIDINE KINASE"/>
    <property type="match status" value="1"/>
</dbReference>
<evidence type="ECO:0000256" key="5">
    <source>
        <dbReference type="SAM" id="Phobius"/>
    </source>
</evidence>
<dbReference type="InterPro" id="IPR035965">
    <property type="entry name" value="PAS-like_dom_sf"/>
</dbReference>
<dbReference type="Pfam" id="PF08447">
    <property type="entry name" value="PAS_3"/>
    <property type="match status" value="1"/>
</dbReference>
<protein>
    <recommendedName>
        <fullName evidence="2">histidine kinase</fullName>
        <ecNumber evidence="2">2.7.13.3</ecNumber>
    </recommendedName>
</protein>
<keyword evidence="5" id="KW-0812">Transmembrane</keyword>
<keyword evidence="10" id="KW-0808">Transferase</keyword>
<comment type="caution">
    <text evidence="10">The sequence shown here is derived from an EMBL/GenBank/DDBJ whole genome shotgun (WGS) entry which is preliminary data.</text>
</comment>
<dbReference type="Pfam" id="PF02518">
    <property type="entry name" value="HATPase_c"/>
    <property type="match status" value="1"/>
</dbReference>
<dbReference type="SUPFAM" id="SSF47384">
    <property type="entry name" value="Homodimeric domain of signal transducing histidine kinase"/>
    <property type="match status" value="1"/>
</dbReference>
<dbReference type="InterPro" id="IPR001789">
    <property type="entry name" value="Sig_transdc_resp-reg_receiver"/>
</dbReference>
<comment type="catalytic activity">
    <reaction evidence="1">
        <text>ATP + protein L-histidine = ADP + protein N-phospho-L-histidine.</text>
        <dbReference type="EC" id="2.7.13.3"/>
    </reaction>
</comment>
<evidence type="ECO:0000256" key="3">
    <source>
        <dbReference type="ARBA" id="ARBA00022553"/>
    </source>
</evidence>
<dbReference type="SMART" id="SM00448">
    <property type="entry name" value="REC"/>
    <property type="match status" value="1"/>
</dbReference>
<keyword evidence="5" id="KW-0472">Membrane</keyword>
<feature type="domain" description="Histidine kinase" evidence="6">
    <location>
        <begin position="350"/>
        <end position="578"/>
    </location>
</feature>
<dbReference type="CDD" id="cd18161">
    <property type="entry name" value="REC_hyHK_blue-like"/>
    <property type="match status" value="1"/>
</dbReference>
<dbReference type="InterPro" id="IPR000700">
    <property type="entry name" value="PAS-assoc_C"/>
</dbReference>
<dbReference type="Pfam" id="PF13188">
    <property type="entry name" value="PAS_8"/>
    <property type="match status" value="1"/>
</dbReference>
<dbReference type="PRINTS" id="PR00344">
    <property type="entry name" value="BCTRLSENSOR"/>
</dbReference>
<dbReference type="InterPro" id="IPR005467">
    <property type="entry name" value="His_kinase_dom"/>
</dbReference>
<keyword evidence="11" id="KW-1185">Reference proteome</keyword>
<dbReference type="Gene3D" id="3.30.565.10">
    <property type="entry name" value="Histidine kinase-like ATPase, C-terminal domain"/>
    <property type="match status" value="1"/>
</dbReference>
<dbReference type="Gene3D" id="3.30.450.20">
    <property type="entry name" value="PAS domain"/>
    <property type="match status" value="2"/>
</dbReference>
<feature type="domain" description="PAS" evidence="8">
    <location>
        <begin position="85"/>
        <end position="158"/>
    </location>
</feature>
<keyword evidence="10" id="KW-0418">Kinase</keyword>
<evidence type="ECO:0000259" key="6">
    <source>
        <dbReference type="PROSITE" id="PS50109"/>
    </source>
</evidence>
<dbReference type="InterPro" id="IPR003661">
    <property type="entry name" value="HisK_dim/P_dom"/>
</dbReference>
<accession>A0A2M9FX17</accession>
<dbReference type="Pfam" id="PF00072">
    <property type="entry name" value="Response_reg"/>
    <property type="match status" value="1"/>
</dbReference>
<dbReference type="SMART" id="SM00388">
    <property type="entry name" value="HisKA"/>
    <property type="match status" value="1"/>
</dbReference>
<evidence type="ECO:0000256" key="2">
    <source>
        <dbReference type="ARBA" id="ARBA00012438"/>
    </source>
</evidence>
<dbReference type="InterPro" id="IPR003594">
    <property type="entry name" value="HATPase_dom"/>
</dbReference>
<dbReference type="InterPro" id="IPR004358">
    <property type="entry name" value="Sig_transdc_His_kin-like_C"/>
</dbReference>
<keyword evidence="5" id="KW-1133">Transmembrane helix</keyword>
<dbReference type="InterPro" id="IPR001610">
    <property type="entry name" value="PAC"/>
</dbReference>
<dbReference type="SUPFAM" id="SSF52172">
    <property type="entry name" value="CheY-like"/>
    <property type="match status" value="1"/>
</dbReference>
<dbReference type="Pfam" id="PF00512">
    <property type="entry name" value="HisKA"/>
    <property type="match status" value="1"/>
</dbReference>
<evidence type="ECO:0000313" key="10">
    <source>
        <dbReference type="EMBL" id="PJK27979.1"/>
    </source>
</evidence>
<dbReference type="AlphaFoldDB" id="A0A2M9FX17"/>